<evidence type="ECO:0000259" key="3">
    <source>
        <dbReference type="PROSITE" id="PS50050"/>
    </source>
</evidence>
<dbReference type="PROSITE" id="PS50050">
    <property type="entry name" value="TNFR_NGFR_2"/>
    <property type="match status" value="2"/>
</dbReference>
<name>A0ABN9MDS4_9NEOB</name>
<dbReference type="SMART" id="SM00208">
    <property type="entry name" value="TNFR"/>
    <property type="match status" value="3"/>
</dbReference>
<reference evidence="4" key="1">
    <citation type="submission" date="2023-07" db="EMBL/GenBank/DDBJ databases">
        <authorList>
            <person name="Stuckert A."/>
        </authorList>
    </citation>
    <scope>NUCLEOTIDE SEQUENCE</scope>
</reference>
<comment type="caution">
    <text evidence="4">The sequence shown here is derived from an EMBL/GenBank/DDBJ whole genome shotgun (WGS) entry which is preliminary data.</text>
</comment>
<proteinExistence type="predicted"/>
<evidence type="ECO:0000256" key="1">
    <source>
        <dbReference type="PROSITE-ProRule" id="PRU00206"/>
    </source>
</evidence>
<feature type="domain" description="TNFR-Cys" evidence="3">
    <location>
        <begin position="134"/>
        <end position="176"/>
    </location>
</feature>
<feature type="non-terminal residue" evidence="4">
    <location>
        <position position="1"/>
    </location>
</feature>
<accession>A0ABN9MDS4</accession>
<keyword evidence="1" id="KW-1015">Disulfide bond</keyword>
<dbReference type="InterPro" id="IPR052493">
    <property type="entry name" value="TNFRSF1A"/>
</dbReference>
<keyword evidence="2" id="KW-0812">Transmembrane</keyword>
<protein>
    <recommendedName>
        <fullName evidence="3">TNFR-Cys domain-containing protein</fullName>
    </recommendedName>
</protein>
<gene>
    <name evidence="4" type="ORF">RIMI_LOCUS17203369</name>
</gene>
<dbReference type="PANTHER" id="PTHR46861:SF1">
    <property type="entry name" value="TUMOR NECROSIS FACTOR RECEPTOR SUPERFAMILY MEMBER 1A"/>
    <property type="match status" value="1"/>
</dbReference>
<feature type="repeat" description="TNFR-Cys" evidence="1">
    <location>
        <begin position="134"/>
        <end position="176"/>
    </location>
</feature>
<dbReference type="EMBL" id="CAUEEQ010049647">
    <property type="protein sequence ID" value="CAJ0960280.1"/>
    <property type="molecule type" value="Genomic_DNA"/>
</dbReference>
<evidence type="ECO:0000313" key="5">
    <source>
        <dbReference type="Proteomes" id="UP001176940"/>
    </source>
</evidence>
<dbReference type="Gene3D" id="2.10.50.10">
    <property type="entry name" value="Tumor Necrosis Factor Receptor, subunit A, domain 2"/>
    <property type="match status" value="2"/>
</dbReference>
<feature type="domain" description="TNFR-Cys" evidence="3">
    <location>
        <begin position="177"/>
        <end position="216"/>
    </location>
</feature>
<dbReference type="PANTHER" id="PTHR46861">
    <property type="entry name" value="TUMOR NECROSIS FACTOR RECEPTOR SUPERFAMILY MEMBER 1A"/>
    <property type="match status" value="1"/>
</dbReference>
<feature type="transmembrane region" description="Helical" evidence="2">
    <location>
        <begin position="261"/>
        <end position="280"/>
    </location>
</feature>
<evidence type="ECO:0000256" key="2">
    <source>
        <dbReference type="SAM" id="Phobius"/>
    </source>
</evidence>
<keyword evidence="5" id="KW-1185">Reference proteome</keyword>
<dbReference type="Pfam" id="PF00020">
    <property type="entry name" value="TNFR_c6"/>
    <property type="match status" value="2"/>
</dbReference>
<dbReference type="Proteomes" id="UP001176940">
    <property type="component" value="Unassembled WGS sequence"/>
</dbReference>
<dbReference type="PROSITE" id="PS00652">
    <property type="entry name" value="TNFR_NGFR_1"/>
    <property type="match status" value="2"/>
</dbReference>
<organism evidence="4 5">
    <name type="scientific">Ranitomeya imitator</name>
    <name type="common">mimic poison frog</name>
    <dbReference type="NCBI Taxonomy" id="111125"/>
    <lineage>
        <taxon>Eukaryota</taxon>
        <taxon>Metazoa</taxon>
        <taxon>Chordata</taxon>
        <taxon>Craniata</taxon>
        <taxon>Vertebrata</taxon>
        <taxon>Euteleostomi</taxon>
        <taxon>Amphibia</taxon>
        <taxon>Batrachia</taxon>
        <taxon>Anura</taxon>
        <taxon>Neobatrachia</taxon>
        <taxon>Hyloidea</taxon>
        <taxon>Dendrobatidae</taxon>
        <taxon>Dendrobatinae</taxon>
        <taxon>Ranitomeya</taxon>
    </lineage>
</organism>
<keyword evidence="2" id="KW-1133">Transmembrane helix</keyword>
<keyword evidence="2" id="KW-0472">Membrane</keyword>
<feature type="disulfide bond" evidence="1">
    <location>
        <begin position="135"/>
        <end position="150"/>
    </location>
</feature>
<dbReference type="InterPro" id="IPR001368">
    <property type="entry name" value="TNFR/NGFR_Cys_rich_reg"/>
</dbReference>
<feature type="repeat" description="TNFR-Cys" evidence="1">
    <location>
        <begin position="177"/>
        <end position="216"/>
    </location>
</feature>
<evidence type="ECO:0000313" key="4">
    <source>
        <dbReference type="EMBL" id="CAJ0960280.1"/>
    </source>
</evidence>
<comment type="caution">
    <text evidence="1">Lacks conserved residue(s) required for the propagation of feature annotation.</text>
</comment>
<sequence>SHDEFSHPQPSLQTSIFAALLQKAPHDALKDTKWQNPKERGHNRQAISLFWILPTLCHTLDIPLEAALLINGEPVGFTRSAHRHKRSETSNETVTCKDHEYRPKKANFCCNKCLAGYRVIADCSGEGMKTECAPCERDRYRKTPNSSKFCSECNPCLSQFGQILSQPCTTKNDTVCGCPAGRYKSSSDRKFTCLQCTVCKNGTAIYHCTADRNTVCQCHIHFYLDRTGECRPCEECDNAEDCVKHCHLPVKKPEESNITSMIFAGVLGVTCLALVAVLVFKNRKKVLSILQKKNSLPITEETDGNHKASE</sequence>
<feature type="disulfide bond" evidence="1">
    <location>
        <begin position="178"/>
        <end position="193"/>
    </location>
</feature>
<dbReference type="SUPFAM" id="SSF57586">
    <property type="entry name" value="TNF receptor-like"/>
    <property type="match status" value="3"/>
</dbReference>